<evidence type="ECO:0000313" key="1">
    <source>
        <dbReference type="EMBL" id="PSL48603.1"/>
    </source>
</evidence>
<dbReference type="OrthoDB" id="2974108at2"/>
<accession>A0A2P8HQV4</accession>
<dbReference type="AlphaFoldDB" id="A0A2P8HQV4"/>
<sequence length="83" mass="9490">MNDINQKQTTCKSCGMKPSTGELNYCEDCMTKDQHDYQKIRAYLRLNPNANAMQIANETGISVSRITYFIKNGSFNARSSWDK</sequence>
<proteinExistence type="predicted"/>
<organism evidence="1 2">
    <name type="scientific">Salsuginibacillus halophilus</name>
    <dbReference type="NCBI Taxonomy" id="517424"/>
    <lineage>
        <taxon>Bacteria</taxon>
        <taxon>Bacillati</taxon>
        <taxon>Bacillota</taxon>
        <taxon>Bacilli</taxon>
        <taxon>Bacillales</taxon>
        <taxon>Bacillaceae</taxon>
        <taxon>Salsuginibacillus</taxon>
    </lineage>
</organism>
<dbReference type="RefSeq" id="WP_106588170.1">
    <property type="nucleotide sequence ID" value="NZ_PYAV01000004.1"/>
</dbReference>
<gene>
    <name evidence="1" type="ORF">B0H94_104204</name>
</gene>
<dbReference type="Proteomes" id="UP000242310">
    <property type="component" value="Unassembled WGS sequence"/>
</dbReference>
<comment type="caution">
    <text evidence="1">The sequence shown here is derived from an EMBL/GenBank/DDBJ whole genome shotgun (WGS) entry which is preliminary data.</text>
</comment>
<evidence type="ECO:0008006" key="3">
    <source>
        <dbReference type="Google" id="ProtNLM"/>
    </source>
</evidence>
<reference evidence="1 2" key="1">
    <citation type="submission" date="2018-03" db="EMBL/GenBank/DDBJ databases">
        <title>Genomic Encyclopedia of Type Strains, Phase III (KMG-III): the genomes of soil and plant-associated and newly described type strains.</title>
        <authorList>
            <person name="Whitman W."/>
        </authorList>
    </citation>
    <scope>NUCLEOTIDE SEQUENCE [LARGE SCALE GENOMIC DNA]</scope>
    <source>
        <strain evidence="1 2">CGMCC 1.07653</strain>
    </source>
</reference>
<dbReference type="EMBL" id="PYAV01000004">
    <property type="protein sequence ID" value="PSL48603.1"/>
    <property type="molecule type" value="Genomic_DNA"/>
</dbReference>
<protein>
    <recommendedName>
        <fullName evidence="3">Flagellar operon protein (TIGR03826 family)</fullName>
    </recommendedName>
</protein>
<keyword evidence="2" id="KW-1185">Reference proteome</keyword>
<name>A0A2P8HQV4_9BACI</name>
<evidence type="ECO:0000313" key="2">
    <source>
        <dbReference type="Proteomes" id="UP000242310"/>
    </source>
</evidence>